<dbReference type="InterPro" id="IPR000639">
    <property type="entry name" value="Epox_hydrolase-like"/>
</dbReference>
<dbReference type="PRINTS" id="PR00412">
    <property type="entry name" value="EPOXHYDRLASE"/>
</dbReference>
<evidence type="ECO:0000313" key="2">
    <source>
        <dbReference type="EMBL" id="NJC72871.1"/>
    </source>
</evidence>
<organism evidence="2 3">
    <name type="scientific">Planosporangium thailandense</name>
    <dbReference type="NCBI Taxonomy" id="765197"/>
    <lineage>
        <taxon>Bacteria</taxon>
        <taxon>Bacillati</taxon>
        <taxon>Actinomycetota</taxon>
        <taxon>Actinomycetes</taxon>
        <taxon>Micromonosporales</taxon>
        <taxon>Micromonosporaceae</taxon>
        <taxon>Planosporangium</taxon>
    </lineage>
</organism>
<keyword evidence="3" id="KW-1185">Reference proteome</keyword>
<dbReference type="SUPFAM" id="SSF53474">
    <property type="entry name" value="alpha/beta-Hydrolases"/>
    <property type="match status" value="1"/>
</dbReference>
<dbReference type="PRINTS" id="PR00111">
    <property type="entry name" value="ABHYDROLASE"/>
</dbReference>
<dbReference type="InterPro" id="IPR029058">
    <property type="entry name" value="AB_hydrolase_fold"/>
</dbReference>
<feature type="domain" description="AB hydrolase-1" evidence="1">
    <location>
        <begin position="49"/>
        <end position="266"/>
    </location>
</feature>
<sequence length="288" mass="30521">MPTFAGADGAPLYYRDDAYRGATGDDRTPLVALAGGAARHPDYLGDLAGLGDRYRLVVPHLRGVGRTPMPGAVGRASFWRQAEDVERLRVRLGLERVLLVGHSAGTRLALSYAAQFPDRLAGLVLITPPSAHLVDVPSDAVDLIARRRGEPAFDAAVAAMEAGPDLGDDDRFNAWQRETAPVGYAAWGAREQAHAAVGSWSLAAVKGYFSVEPPRDFAARLAQVTAPVLVVAGSEDCLTGLAPVVALAGIFPAGRAVVLDECGHYPWVEQPAAFRQVVEGFLGTLPHL</sequence>
<dbReference type="PANTHER" id="PTHR43798">
    <property type="entry name" value="MONOACYLGLYCEROL LIPASE"/>
    <property type="match status" value="1"/>
</dbReference>
<accession>A0ABX0Y3B0</accession>
<protein>
    <submittedName>
        <fullName evidence="2">Alpha/beta hydrolase</fullName>
    </submittedName>
</protein>
<evidence type="ECO:0000313" key="3">
    <source>
        <dbReference type="Proteomes" id="UP000722989"/>
    </source>
</evidence>
<dbReference type="InterPro" id="IPR050266">
    <property type="entry name" value="AB_hydrolase_sf"/>
</dbReference>
<keyword evidence="2" id="KW-0378">Hydrolase</keyword>
<name>A0ABX0Y3B0_9ACTN</name>
<dbReference type="EMBL" id="JAATVY010000022">
    <property type="protein sequence ID" value="NJC72871.1"/>
    <property type="molecule type" value="Genomic_DNA"/>
</dbReference>
<proteinExistence type="predicted"/>
<reference evidence="2 3" key="1">
    <citation type="submission" date="2020-03" db="EMBL/GenBank/DDBJ databases">
        <title>WGS of the type strain of Planosporangium spp.</title>
        <authorList>
            <person name="Thawai C."/>
        </authorList>
    </citation>
    <scope>NUCLEOTIDE SEQUENCE [LARGE SCALE GENOMIC DNA]</scope>
    <source>
        <strain evidence="2 3">TBRC 5610</strain>
    </source>
</reference>
<dbReference type="Gene3D" id="3.40.50.1820">
    <property type="entry name" value="alpha/beta hydrolase"/>
    <property type="match status" value="1"/>
</dbReference>
<dbReference type="Pfam" id="PF00561">
    <property type="entry name" value="Abhydrolase_1"/>
    <property type="match status" value="1"/>
</dbReference>
<dbReference type="InterPro" id="IPR000073">
    <property type="entry name" value="AB_hydrolase_1"/>
</dbReference>
<gene>
    <name evidence="2" type="ORF">HC031_24580</name>
</gene>
<dbReference type="PANTHER" id="PTHR43798:SF33">
    <property type="entry name" value="HYDROLASE, PUTATIVE (AFU_ORTHOLOGUE AFUA_2G14860)-RELATED"/>
    <property type="match status" value="1"/>
</dbReference>
<comment type="caution">
    <text evidence="2">The sequence shown here is derived from an EMBL/GenBank/DDBJ whole genome shotgun (WGS) entry which is preliminary data.</text>
</comment>
<dbReference type="GO" id="GO:0016787">
    <property type="term" value="F:hydrolase activity"/>
    <property type="evidence" value="ECO:0007669"/>
    <property type="project" value="UniProtKB-KW"/>
</dbReference>
<dbReference type="Proteomes" id="UP000722989">
    <property type="component" value="Unassembled WGS sequence"/>
</dbReference>
<evidence type="ECO:0000259" key="1">
    <source>
        <dbReference type="Pfam" id="PF00561"/>
    </source>
</evidence>
<dbReference type="RefSeq" id="WP_167927772.1">
    <property type="nucleotide sequence ID" value="NZ_JAATVY010000022.1"/>
</dbReference>